<feature type="transmembrane region" description="Helical" evidence="8">
    <location>
        <begin position="290"/>
        <end position="312"/>
    </location>
</feature>
<dbReference type="AlphaFoldDB" id="A0A6A5K7R6"/>
<dbReference type="PROSITE" id="PS50850">
    <property type="entry name" value="MFS"/>
    <property type="match status" value="1"/>
</dbReference>
<keyword evidence="3" id="KW-0813">Transport</keyword>
<sequence>MEARQLAAEAAVFDQTNLLPRKQLLIVFGALAISHFICFVDQTGIGVALPTIGRDLDAEDTISWAGTSALIANTIFQVLYGRMSDLFGRKSVLLSALVLLTVSDLLCGLSRNAKMLYVFRGLAGVANGGIASLSAMIVSDIVTLKERGKWQGMIGGCVGLGQMVGPFVAAGFVQKSTWRGFFWLVSPIAASCGILCVFVLPTPPKDAGPSLTARDVSKRIDYWGILMGSAALILILIPVAGGGDYFAWDSPMVISMLAVGGCCLLAFVFIEKRVALLPMMPLSLFKSGPVSVMLAQNFLFGVVAYSQTYYLPLFFQNARRLSPLTSAALMLPLTGAQMIVSILAGQYISRKERYGEVIWLGFFLWTLGVGLTCTFTLSTPLYAITLILFLQGLGIGAVFQPVLVALQAHCTKAQRAIIISNRNFLRSLGGAVGLAISAAALQNSLHKAMPLAFAHLALSSYDTPDFEALDPGQVRQILQAYARASRTVFIMNVPFLVLCLLGCLLIKDRGLQRPDEVRGTVELSDRSDSMGGMTDVEKSGDGDGEGEGNGEGVAEEVVPVPQLCSTEEGAR</sequence>
<evidence type="ECO:0000256" key="3">
    <source>
        <dbReference type="ARBA" id="ARBA00022448"/>
    </source>
</evidence>
<feature type="transmembrane region" description="Helical" evidence="8">
    <location>
        <begin position="180"/>
        <end position="200"/>
    </location>
</feature>
<reference evidence="10" key="1">
    <citation type="submission" date="2020-01" db="EMBL/GenBank/DDBJ databases">
        <authorList>
            <consortium name="DOE Joint Genome Institute"/>
            <person name="Haridas S."/>
            <person name="Albert R."/>
            <person name="Binder M."/>
            <person name="Bloem J."/>
            <person name="Labutti K."/>
            <person name="Salamov A."/>
            <person name="Andreopoulos B."/>
            <person name="Baker S.E."/>
            <person name="Barry K."/>
            <person name="Bills G."/>
            <person name="Bluhm B.H."/>
            <person name="Cannon C."/>
            <person name="Castanera R."/>
            <person name="Culley D.E."/>
            <person name="Daum C."/>
            <person name="Ezra D."/>
            <person name="Gonzalez J.B."/>
            <person name="Henrissat B."/>
            <person name="Kuo A."/>
            <person name="Liang C."/>
            <person name="Lipzen A."/>
            <person name="Lutzoni F."/>
            <person name="Magnuson J."/>
            <person name="Mondo S."/>
            <person name="Nolan M."/>
            <person name="Ohm R."/>
            <person name="Pangilinan J."/>
            <person name="Park H.-J."/>
            <person name="Ramirez L."/>
            <person name="Alfaro M."/>
            <person name="Sun H."/>
            <person name="Tritt A."/>
            <person name="Yoshinaga Y."/>
            <person name="Zwiers L.-H."/>
            <person name="Turgeon B.G."/>
            <person name="Goodwin S.B."/>
            <person name="Spatafora J.W."/>
            <person name="Crous P.W."/>
            <person name="Grigoriev I.V."/>
        </authorList>
    </citation>
    <scope>NUCLEOTIDE SEQUENCE</scope>
    <source>
        <strain evidence="10">P77</strain>
    </source>
</reference>
<name>A0A6A5K7R6_9PLEO</name>
<protein>
    <submittedName>
        <fullName evidence="10">MFS general substrate transporter</fullName>
    </submittedName>
</protein>
<feature type="transmembrane region" description="Helical" evidence="8">
    <location>
        <begin position="220"/>
        <end position="240"/>
    </location>
</feature>
<dbReference type="EMBL" id="ML975447">
    <property type="protein sequence ID" value="KAF1829373.1"/>
    <property type="molecule type" value="Genomic_DNA"/>
</dbReference>
<dbReference type="OrthoDB" id="10021397at2759"/>
<feature type="transmembrane region" description="Helical" evidence="8">
    <location>
        <begin position="24"/>
        <end position="49"/>
    </location>
</feature>
<feature type="transmembrane region" description="Helical" evidence="8">
    <location>
        <begin position="117"/>
        <end position="138"/>
    </location>
</feature>
<dbReference type="GO" id="GO:0046943">
    <property type="term" value="F:carboxylic acid transmembrane transporter activity"/>
    <property type="evidence" value="ECO:0007669"/>
    <property type="project" value="UniProtKB-ARBA"/>
</dbReference>
<evidence type="ECO:0000256" key="6">
    <source>
        <dbReference type="ARBA" id="ARBA00023136"/>
    </source>
</evidence>
<evidence type="ECO:0000256" key="2">
    <source>
        <dbReference type="ARBA" id="ARBA00008335"/>
    </source>
</evidence>
<evidence type="ECO:0000256" key="5">
    <source>
        <dbReference type="ARBA" id="ARBA00022989"/>
    </source>
</evidence>
<feature type="domain" description="Major facilitator superfamily (MFS) profile" evidence="9">
    <location>
        <begin position="27"/>
        <end position="511"/>
    </location>
</feature>
<evidence type="ECO:0000256" key="4">
    <source>
        <dbReference type="ARBA" id="ARBA00022692"/>
    </source>
</evidence>
<comment type="similarity">
    <text evidence="2">Belongs to the major facilitator superfamily.</text>
</comment>
<organism evidence="10 11">
    <name type="scientific">Decorospora gaudefroyi</name>
    <dbReference type="NCBI Taxonomy" id="184978"/>
    <lineage>
        <taxon>Eukaryota</taxon>
        <taxon>Fungi</taxon>
        <taxon>Dikarya</taxon>
        <taxon>Ascomycota</taxon>
        <taxon>Pezizomycotina</taxon>
        <taxon>Dothideomycetes</taxon>
        <taxon>Pleosporomycetidae</taxon>
        <taxon>Pleosporales</taxon>
        <taxon>Pleosporineae</taxon>
        <taxon>Pleosporaceae</taxon>
        <taxon>Decorospora</taxon>
    </lineage>
</organism>
<accession>A0A6A5K7R6</accession>
<dbReference type="PANTHER" id="PTHR23501">
    <property type="entry name" value="MAJOR FACILITATOR SUPERFAMILY"/>
    <property type="match status" value="1"/>
</dbReference>
<evidence type="ECO:0000256" key="1">
    <source>
        <dbReference type="ARBA" id="ARBA00004127"/>
    </source>
</evidence>
<evidence type="ECO:0000313" key="11">
    <source>
        <dbReference type="Proteomes" id="UP000800040"/>
    </source>
</evidence>
<gene>
    <name evidence="10" type="ORF">BDW02DRAFT_583742</name>
</gene>
<dbReference type="GO" id="GO:0012505">
    <property type="term" value="C:endomembrane system"/>
    <property type="evidence" value="ECO:0007669"/>
    <property type="project" value="UniProtKB-SubCell"/>
</dbReference>
<feature type="transmembrane region" description="Helical" evidence="8">
    <location>
        <begin position="150"/>
        <end position="174"/>
    </location>
</feature>
<dbReference type="GO" id="GO:0005886">
    <property type="term" value="C:plasma membrane"/>
    <property type="evidence" value="ECO:0007669"/>
    <property type="project" value="TreeGrafter"/>
</dbReference>
<dbReference type="Gene3D" id="1.20.1250.20">
    <property type="entry name" value="MFS general substrate transporter like domains"/>
    <property type="match status" value="2"/>
</dbReference>
<feature type="transmembrane region" description="Helical" evidence="8">
    <location>
        <begin position="61"/>
        <end position="80"/>
    </location>
</feature>
<dbReference type="PANTHER" id="PTHR23501:SF78">
    <property type="entry name" value="MAJOR FACILITATOR SUPERFAMILY (MFS) PROFILE DOMAIN-CONTAINING PROTEIN-RELATED"/>
    <property type="match status" value="1"/>
</dbReference>
<evidence type="ECO:0000259" key="9">
    <source>
        <dbReference type="PROSITE" id="PS50850"/>
    </source>
</evidence>
<dbReference type="FunFam" id="1.20.1720.10:FF:000013">
    <property type="entry name" value="Related to multidrug resistance proteins"/>
    <property type="match status" value="1"/>
</dbReference>
<keyword evidence="11" id="KW-1185">Reference proteome</keyword>
<dbReference type="Pfam" id="PF07690">
    <property type="entry name" value="MFS_1"/>
    <property type="match status" value="1"/>
</dbReference>
<comment type="subcellular location">
    <subcellularLocation>
        <location evidence="1">Endomembrane system</location>
        <topology evidence="1">Multi-pass membrane protein</topology>
    </subcellularLocation>
</comment>
<evidence type="ECO:0000256" key="8">
    <source>
        <dbReference type="SAM" id="Phobius"/>
    </source>
</evidence>
<dbReference type="FunFam" id="1.20.1250.20:FF:000436">
    <property type="entry name" value="MFS transporter, putative"/>
    <property type="match status" value="1"/>
</dbReference>
<feature type="transmembrane region" description="Helical" evidence="8">
    <location>
        <begin position="488"/>
        <end position="506"/>
    </location>
</feature>
<proteinExistence type="inferred from homology"/>
<feature type="transmembrane region" description="Helical" evidence="8">
    <location>
        <begin position="252"/>
        <end position="270"/>
    </location>
</feature>
<dbReference type="SUPFAM" id="SSF103473">
    <property type="entry name" value="MFS general substrate transporter"/>
    <property type="match status" value="1"/>
</dbReference>
<dbReference type="InterPro" id="IPR036259">
    <property type="entry name" value="MFS_trans_sf"/>
</dbReference>
<dbReference type="InterPro" id="IPR011701">
    <property type="entry name" value="MFS"/>
</dbReference>
<keyword evidence="5 8" id="KW-1133">Transmembrane helix</keyword>
<dbReference type="Proteomes" id="UP000800040">
    <property type="component" value="Unassembled WGS sequence"/>
</dbReference>
<feature type="transmembrane region" description="Helical" evidence="8">
    <location>
        <begin position="424"/>
        <end position="441"/>
    </location>
</feature>
<evidence type="ECO:0000313" key="10">
    <source>
        <dbReference type="EMBL" id="KAF1829373.1"/>
    </source>
</evidence>
<feature type="transmembrane region" description="Helical" evidence="8">
    <location>
        <begin position="383"/>
        <end position="404"/>
    </location>
</feature>
<evidence type="ECO:0000256" key="7">
    <source>
        <dbReference type="SAM" id="MobiDB-lite"/>
    </source>
</evidence>
<feature type="region of interest" description="Disordered" evidence="7">
    <location>
        <begin position="516"/>
        <end position="571"/>
    </location>
</feature>
<feature type="compositionally biased region" description="Basic and acidic residues" evidence="7">
    <location>
        <begin position="516"/>
        <end position="528"/>
    </location>
</feature>
<feature type="transmembrane region" description="Helical" evidence="8">
    <location>
        <begin position="357"/>
        <end position="377"/>
    </location>
</feature>
<keyword evidence="4 8" id="KW-0812">Transmembrane</keyword>
<keyword evidence="6 8" id="KW-0472">Membrane</keyword>
<dbReference type="InterPro" id="IPR020846">
    <property type="entry name" value="MFS_dom"/>
</dbReference>